<evidence type="ECO:0000256" key="2">
    <source>
        <dbReference type="ARBA" id="ARBA00004906"/>
    </source>
</evidence>
<comment type="function">
    <text evidence="1">May act as a substrate-specific adapter of an E3 ubiquitin-protein ligase complex (CUL3-RBX1-BTB) which mediates the ubiquitination and subsequent proteasomal degradation of target proteins.</text>
</comment>
<evidence type="ECO:0000313" key="6">
    <source>
        <dbReference type="Proteomes" id="UP000682877"/>
    </source>
</evidence>
<dbReference type="EMBL" id="LR999456">
    <property type="protein sequence ID" value="CAE6131837.1"/>
    <property type="molecule type" value="Genomic_DNA"/>
</dbReference>
<accession>A0A8S2ANQ8</accession>
<evidence type="ECO:0000313" key="5">
    <source>
        <dbReference type="EMBL" id="CAE6131837.1"/>
    </source>
</evidence>
<gene>
    <name evidence="5" type="ORF">AARE701A_LOCUS16643</name>
</gene>
<dbReference type="Proteomes" id="UP000682877">
    <property type="component" value="Chromosome 6"/>
</dbReference>
<keyword evidence="3" id="KW-0833">Ubl conjugation pathway</keyword>
<name>A0A8S2ANQ8_ARAAE</name>
<sequence>MQEAVIDVSLNTKNVFSSALRFAMSIDTLKNSPELVHELKTSAQEQVEFMLSEDEEVRLLITEEEVKSVVRLGISNVISMLLDRLSSLLVIIPECTEFSVLKTLYDIEWLCKVLPRMELMKDLVFKWTDVSSEILVIAQKCKLDSRILGVKVKLVEVTGKILEAVGYGIVIVPSKSRTCLLKIWLPFIRRLKTLVDAEGSECEYRMDEDLCEFIEGSMVSLVLTLPSNDQAEVFGEWMRGIGLEGVKFPDLSEAFEYIVFKIRETGNADVAKKFEVPSLSSSSSRSAYFQRLNEDG</sequence>
<dbReference type="InterPro" id="IPR058039">
    <property type="entry name" value="At3g05675-like_ankyrin"/>
</dbReference>
<dbReference type="InterPro" id="IPR038920">
    <property type="entry name" value="At3g05675-like"/>
</dbReference>
<comment type="pathway">
    <text evidence="2">Protein modification; protein ubiquitination.</text>
</comment>
<organism evidence="5 6">
    <name type="scientific">Arabidopsis arenosa</name>
    <name type="common">Sand rock-cress</name>
    <name type="synonym">Cardaminopsis arenosa</name>
    <dbReference type="NCBI Taxonomy" id="38785"/>
    <lineage>
        <taxon>Eukaryota</taxon>
        <taxon>Viridiplantae</taxon>
        <taxon>Streptophyta</taxon>
        <taxon>Embryophyta</taxon>
        <taxon>Tracheophyta</taxon>
        <taxon>Spermatophyta</taxon>
        <taxon>Magnoliopsida</taxon>
        <taxon>eudicotyledons</taxon>
        <taxon>Gunneridae</taxon>
        <taxon>Pentapetalae</taxon>
        <taxon>rosids</taxon>
        <taxon>malvids</taxon>
        <taxon>Brassicales</taxon>
        <taxon>Brassicaceae</taxon>
        <taxon>Camelineae</taxon>
        <taxon>Arabidopsis</taxon>
    </lineage>
</organism>
<dbReference type="PANTHER" id="PTHR31060">
    <property type="entry name" value="OSJNBA0011J08.25 PROTEIN-RELATED"/>
    <property type="match status" value="1"/>
</dbReference>
<feature type="domain" description="At3g05675-like ankyrin-like" evidence="4">
    <location>
        <begin position="102"/>
        <end position="256"/>
    </location>
</feature>
<protein>
    <recommendedName>
        <fullName evidence="4">At3g05675-like ankyrin-like domain-containing protein</fullName>
    </recommendedName>
</protein>
<dbReference type="PANTHER" id="PTHR31060:SF7">
    <property type="entry name" value="OS06G0129200 PROTEIN"/>
    <property type="match status" value="1"/>
</dbReference>
<evidence type="ECO:0000259" key="4">
    <source>
        <dbReference type="Pfam" id="PF25553"/>
    </source>
</evidence>
<evidence type="ECO:0000256" key="1">
    <source>
        <dbReference type="ARBA" id="ARBA00002668"/>
    </source>
</evidence>
<proteinExistence type="predicted"/>
<evidence type="ECO:0000256" key="3">
    <source>
        <dbReference type="ARBA" id="ARBA00022786"/>
    </source>
</evidence>
<reference evidence="5" key="1">
    <citation type="submission" date="2021-01" db="EMBL/GenBank/DDBJ databases">
        <authorList>
            <person name="Bezrukov I."/>
        </authorList>
    </citation>
    <scope>NUCLEOTIDE SEQUENCE</scope>
</reference>
<keyword evidence="6" id="KW-1185">Reference proteome</keyword>
<dbReference type="AlphaFoldDB" id="A0A8S2ANQ8"/>
<dbReference type="Pfam" id="PF25553">
    <property type="entry name" value="BTB-POZ_ANK-like"/>
    <property type="match status" value="1"/>
</dbReference>